<sequence>MQQFINSLKVLTIRQTGDTLHFNDSTFIQVFDAGQQAVTILVDVRGTKLVLAFMKNDVLSKQRIHILEMIQNMPNVVKQLGSKKIDTVFKYDLSKTNLKLIQKLDANRLVSVCEYYDYQQLSIKPFLSNQQFNSVNLSGAGLQAAINFIKQLISSIKQLHDQNIYHFDIKPENILISEQTLDFKLIDFGSAQIVDQIDSNASLLIEKAYTAWPIQVTELFSSSRFDSQHGVVLCDKFDTYSVGCVIYYVLMNEFLQFPMESYTEQFSSCVSIYGIVVADLISGLTRQNMVQRYTLQQALNHPLFSAPKSKITPNSTSKQIIPRLPVYTSGQNPQLRGRQYSAEIIECKTETTQQSVNSLFSFILQNNADFKHKVVRKLGIKKSLSFSDLHFTTKKQSLSDDQHNLNYQNAIRYNTHFNRNVICYSFAQRQINNFQLFPSATHKQENLLIQAPFFIFVNYKKLLDYQKYLKDPFFQPRNLKTEETESILQKVVSFQNIWEETKKQSRKTSQNTSCSKMSLLGQVSYLETDDDLLQSLQTDSHCASFDFLSISENGSQKNE</sequence>
<reference evidence="2" key="1">
    <citation type="submission" date="2023-06" db="EMBL/GenBank/DDBJ databases">
        <authorList>
            <person name="Kurt Z."/>
        </authorList>
    </citation>
    <scope>NUCLEOTIDE SEQUENCE</scope>
</reference>
<reference evidence="3 4" key="2">
    <citation type="submission" date="2024-07" db="EMBL/GenBank/DDBJ databases">
        <authorList>
            <person name="Akdeniz Z."/>
        </authorList>
    </citation>
    <scope>NUCLEOTIDE SEQUENCE [LARGE SCALE GENOMIC DNA]</scope>
</reference>
<protein>
    <submittedName>
        <fullName evidence="2">CAMK CAMKL</fullName>
    </submittedName>
    <submittedName>
        <fullName evidence="3">Kinase</fullName>
    </submittedName>
</protein>
<name>A0AA86PI99_9EUKA</name>
<dbReference type="InterPro" id="IPR011009">
    <property type="entry name" value="Kinase-like_dom_sf"/>
</dbReference>
<dbReference type="SUPFAM" id="SSF56112">
    <property type="entry name" value="Protein kinase-like (PK-like)"/>
    <property type="match status" value="1"/>
</dbReference>
<dbReference type="EMBL" id="CATOUU010000650">
    <property type="protein sequence ID" value="CAI9937743.1"/>
    <property type="molecule type" value="Genomic_DNA"/>
</dbReference>
<dbReference type="Gene3D" id="1.10.510.10">
    <property type="entry name" value="Transferase(Phosphotransferase) domain 1"/>
    <property type="match status" value="1"/>
</dbReference>
<evidence type="ECO:0000313" key="4">
    <source>
        <dbReference type="Proteomes" id="UP001642409"/>
    </source>
</evidence>
<dbReference type="GO" id="GO:0005524">
    <property type="term" value="F:ATP binding"/>
    <property type="evidence" value="ECO:0007669"/>
    <property type="project" value="InterPro"/>
</dbReference>
<evidence type="ECO:0000313" key="2">
    <source>
        <dbReference type="EMBL" id="CAI9937743.1"/>
    </source>
</evidence>
<dbReference type="GO" id="GO:0005737">
    <property type="term" value="C:cytoplasm"/>
    <property type="evidence" value="ECO:0007669"/>
    <property type="project" value="TreeGrafter"/>
</dbReference>
<evidence type="ECO:0000259" key="1">
    <source>
        <dbReference type="PROSITE" id="PS50011"/>
    </source>
</evidence>
<accession>A0AA86PI99</accession>
<keyword evidence="3" id="KW-0808">Transferase</keyword>
<dbReference type="GO" id="GO:0010506">
    <property type="term" value="P:regulation of autophagy"/>
    <property type="evidence" value="ECO:0007669"/>
    <property type="project" value="InterPro"/>
</dbReference>
<keyword evidence="4" id="KW-1185">Reference proteome</keyword>
<dbReference type="PROSITE" id="PS00108">
    <property type="entry name" value="PROTEIN_KINASE_ST"/>
    <property type="match status" value="1"/>
</dbReference>
<feature type="domain" description="Protein kinase" evidence="1">
    <location>
        <begin position="5"/>
        <end position="304"/>
    </location>
</feature>
<dbReference type="PROSITE" id="PS50011">
    <property type="entry name" value="PROTEIN_KINASE_DOM"/>
    <property type="match status" value="1"/>
</dbReference>
<dbReference type="Pfam" id="PF00069">
    <property type="entry name" value="Pkinase"/>
    <property type="match status" value="1"/>
</dbReference>
<gene>
    <name evidence="2" type="ORF">HINF_LOCUS25388</name>
    <name evidence="3" type="ORF">HINF_LOCUS75452</name>
</gene>
<dbReference type="InterPro" id="IPR008271">
    <property type="entry name" value="Ser/Thr_kinase_AS"/>
</dbReference>
<dbReference type="GO" id="GO:0004674">
    <property type="term" value="F:protein serine/threonine kinase activity"/>
    <property type="evidence" value="ECO:0007669"/>
    <property type="project" value="InterPro"/>
</dbReference>
<keyword evidence="3" id="KW-0418">Kinase</keyword>
<proteinExistence type="predicted"/>
<dbReference type="InterPro" id="IPR045269">
    <property type="entry name" value="Atg1-like"/>
</dbReference>
<dbReference type="PANTHER" id="PTHR24348">
    <property type="entry name" value="SERINE/THREONINE-PROTEIN KINASE UNC-51-RELATED"/>
    <property type="match status" value="1"/>
</dbReference>
<dbReference type="Proteomes" id="UP001642409">
    <property type="component" value="Unassembled WGS sequence"/>
</dbReference>
<dbReference type="InterPro" id="IPR000719">
    <property type="entry name" value="Prot_kinase_dom"/>
</dbReference>
<dbReference type="SMART" id="SM00220">
    <property type="entry name" value="S_TKc"/>
    <property type="match status" value="1"/>
</dbReference>
<evidence type="ECO:0000313" key="3">
    <source>
        <dbReference type="EMBL" id="CAL6109451.1"/>
    </source>
</evidence>
<comment type="caution">
    <text evidence="2">The sequence shown here is derived from an EMBL/GenBank/DDBJ whole genome shotgun (WGS) entry which is preliminary data.</text>
</comment>
<organism evidence="2">
    <name type="scientific">Hexamita inflata</name>
    <dbReference type="NCBI Taxonomy" id="28002"/>
    <lineage>
        <taxon>Eukaryota</taxon>
        <taxon>Metamonada</taxon>
        <taxon>Diplomonadida</taxon>
        <taxon>Hexamitidae</taxon>
        <taxon>Hexamitinae</taxon>
        <taxon>Hexamita</taxon>
    </lineage>
</organism>
<dbReference type="EMBL" id="CAXDID020000668">
    <property type="protein sequence ID" value="CAL6109451.1"/>
    <property type="molecule type" value="Genomic_DNA"/>
</dbReference>
<dbReference type="AlphaFoldDB" id="A0AA86PI99"/>